<evidence type="ECO:0000256" key="2">
    <source>
        <dbReference type="ARBA" id="ARBA00023052"/>
    </source>
</evidence>
<evidence type="ECO:0000259" key="6">
    <source>
        <dbReference type="Pfam" id="PF02776"/>
    </source>
</evidence>
<dbReference type="CDD" id="cd07035">
    <property type="entry name" value="TPP_PYR_POX_like"/>
    <property type="match status" value="1"/>
</dbReference>
<evidence type="ECO:0000313" key="7">
    <source>
        <dbReference type="EMBL" id="EHL14319.1"/>
    </source>
</evidence>
<keyword evidence="7" id="KW-0670">Pyruvate</keyword>
<dbReference type="CDD" id="cd03371">
    <property type="entry name" value="TPP_PpyrDC"/>
    <property type="match status" value="1"/>
</dbReference>
<dbReference type="InterPro" id="IPR012001">
    <property type="entry name" value="Thiamin_PyroP_enz_TPP-bd_dom"/>
</dbReference>
<dbReference type="InterPro" id="IPR017684">
    <property type="entry name" value="Phosphono-pyrv_decarboxylase"/>
</dbReference>
<evidence type="ECO:0000313" key="8">
    <source>
        <dbReference type="Proteomes" id="UP000003527"/>
    </source>
</evidence>
<evidence type="ECO:0000256" key="4">
    <source>
        <dbReference type="SAM" id="Coils"/>
    </source>
</evidence>
<dbReference type="HOGENOM" id="CLU_042853_1_0_9"/>
<accession>G9WRD2</accession>
<name>G9WRD2_9FIRM</name>
<dbReference type="GO" id="GO:0033980">
    <property type="term" value="F:phosphonopyruvate decarboxylase activity"/>
    <property type="evidence" value="ECO:0007669"/>
    <property type="project" value="InterPro"/>
</dbReference>
<feature type="domain" description="Thiamine pyrophosphate enzyme TPP-binding" evidence="5">
    <location>
        <begin position="204"/>
        <end position="341"/>
    </location>
</feature>
<organism evidence="7 8">
    <name type="scientific">Oribacterium asaccharolyticum ACB7</name>
    <dbReference type="NCBI Taxonomy" id="796944"/>
    <lineage>
        <taxon>Bacteria</taxon>
        <taxon>Bacillati</taxon>
        <taxon>Bacillota</taxon>
        <taxon>Clostridia</taxon>
        <taxon>Lachnospirales</taxon>
        <taxon>Lachnospiraceae</taxon>
        <taxon>Oribacterium</taxon>
    </lineage>
</organism>
<dbReference type="EMBL" id="AFZD01000003">
    <property type="protein sequence ID" value="EHL14319.1"/>
    <property type="molecule type" value="Genomic_DNA"/>
</dbReference>
<keyword evidence="3" id="KW-0456">Lyase</keyword>
<evidence type="ECO:0000256" key="3">
    <source>
        <dbReference type="ARBA" id="ARBA00023239"/>
    </source>
</evidence>
<reference evidence="7 8" key="1">
    <citation type="submission" date="2011-08" db="EMBL/GenBank/DDBJ databases">
        <title>The Genome Sequence of Oribacterium sp. ACB7.</title>
        <authorList>
            <consortium name="The Broad Institute Genome Sequencing Platform"/>
            <person name="Earl A."/>
            <person name="Ward D."/>
            <person name="Feldgarden M."/>
            <person name="Gevers D."/>
            <person name="Sizova M."/>
            <person name="Hazen A."/>
            <person name="Epstein S."/>
            <person name="Young S.K."/>
            <person name="Zeng Q."/>
            <person name="Gargeya S."/>
            <person name="Fitzgerald M."/>
            <person name="Haas B."/>
            <person name="Abouelleil A."/>
            <person name="Alvarado L."/>
            <person name="Arachchi H.M."/>
            <person name="Berlin A."/>
            <person name="Brown A."/>
            <person name="Chapman S.B."/>
            <person name="Chen Z."/>
            <person name="Dunbar C."/>
            <person name="Freedman E."/>
            <person name="Gearin G."/>
            <person name="Gellesch M."/>
            <person name="Goldberg J."/>
            <person name="Griggs A."/>
            <person name="Gujja S."/>
            <person name="Heiman D."/>
            <person name="Howarth C."/>
            <person name="Larson L."/>
            <person name="Lui A."/>
            <person name="MacDonald P.J.P."/>
            <person name="Montmayeur A."/>
            <person name="Murphy C."/>
            <person name="Neiman D."/>
            <person name="Pearson M."/>
            <person name="Priest M."/>
            <person name="Roberts A."/>
            <person name="Saif S."/>
            <person name="Shea T."/>
            <person name="Shenoy N."/>
            <person name="Sisk P."/>
            <person name="Stolte C."/>
            <person name="Sykes S."/>
            <person name="Wortman J."/>
            <person name="Nusbaum C."/>
            <person name="Birren B."/>
        </authorList>
    </citation>
    <scope>NUCLEOTIDE SEQUENCE [LARGE SCALE GENOMIC DNA]</scope>
    <source>
        <strain evidence="7 8">ACB7</strain>
    </source>
</reference>
<dbReference type="SUPFAM" id="SSF52518">
    <property type="entry name" value="Thiamin diphosphate-binding fold (THDP-binding)"/>
    <property type="match status" value="2"/>
</dbReference>
<dbReference type="PANTHER" id="PTHR42818:SF1">
    <property type="entry name" value="SULFOPYRUVATE DECARBOXYLASE"/>
    <property type="match status" value="1"/>
</dbReference>
<sequence length="369" mass="40675">MKVEEFLERIPSDFFTGVPDSQLKALCDSLMERYGISERHIIAANEGNAVGLAAGHFLATKEVPTVYMQNSGQGNAMNPLASLCAKSVYAIPMLLIIGYRGEPGVKDEPQHVFQGEITLSFLDLMRIPYFVLEKESTKEELEEACKRFEDVFEEGRQAAIVVKKGALTKEESYSYRNSYSFCREDAIRCVLRYSGQNPIVSTTGKISREVYEIRDAEGEGHGLDFLTVGSMGHASSIALGIALEKKDKRIFCLDGDGAALMHMGAMATIGSVSPKNFVHILFNNEAHETVGGQPTVSKTVHYRELAKAVGYRKVYLAKEKAALENALSESGKETGPIFIEVACSVFSREDLGRPKTTAIENKEAFMEEL</sequence>
<dbReference type="InterPro" id="IPR011766">
    <property type="entry name" value="TPP_enzyme_TPP-bd"/>
</dbReference>
<dbReference type="InterPro" id="IPR029061">
    <property type="entry name" value="THDP-binding"/>
</dbReference>
<dbReference type="RefSeq" id="WP_009537380.1">
    <property type="nucleotide sequence ID" value="NZ_JH414506.1"/>
</dbReference>
<proteinExistence type="predicted"/>
<dbReference type="Proteomes" id="UP000003527">
    <property type="component" value="Unassembled WGS sequence"/>
</dbReference>
<evidence type="ECO:0000259" key="5">
    <source>
        <dbReference type="Pfam" id="PF02775"/>
    </source>
</evidence>
<dbReference type="Pfam" id="PF02775">
    <property type="entry name" value="TPP_enzyme_C"/>
    <property type="match status" value="1"/>
</dbReference>
<keyword evidence="1" id="KW-0210">Decarboxylase</keyword>
<evidence type="ECO:0000256" key="1">
    <source>
        <dbReference type="ARBA" id="ARBA00022793"/>
    </source>
</evidence>
<dbReference type="PANTHER" id="PTHR42818">
    <property type="entry name" value="SULFOPYRUVATE DECARBOXYLASE SUBUNIT ALPHA"/>
    <property type="match status" value="1"/>
</dbReference>
<dbReference type="Gene3D" id="3.40.50.970">
    <property type="match status" value="2"/>
</dbReference>
<keyword evidence="4" id="KW-0175">Coiled coil</keyword>
<keyword evidence="8" id="KW-1185">Reference proteome</keyword>
<protein>
    <submittedName>
        <fullName evidence="7">Phosphonopyruvate decarboxylase</fullName>
    </submittedName>
</protein>
<dbReference type="Pfam" id="PF02776">
    <property type="entry name" value="TPP_enzyme_N"/>
    <property type="match status" value="1"/>
</dbReference>
<comment type="caution">
    <text evidence="7">The sequence shown here is derived from an EMBL/GenBank/DDBJ whole genome shotgun (WGS) entry which is preliminary data.</text>
</comment>
<dbReference type="GO" id="GO:0032923">
    <property type="term" value="P:organic phosphonate biosynthetic process"/>
    <property type="evidence" value="ECO:0007669"/>
    <property type="project" value="InterPro"/>
</dbReference>
<gene>
    <name evidence="7" type="ORF">HMPREF9624_01648</name>
</gene>
<feature type="domain" description="Thiamine pyrophosphate enzyme N-terminal TPP-binding" evidence="6">
    <location>
        <begin position="6"/>
        <end position="117"/>
    </location>
</feature>
<dbReference type="GO" id="GO:0030976">
    <property type="term" value="F:thiamine pyrophosphate binding"/>
    <property type="evidence" value="ECO:0007669"/>
    <property type="project" value="InterPro"/>
</dbReference>
<dbReference type="NCBIfam" id="TIGR03297">
    <property type="entry name" value="Ppyr-DeCO2ase"/>
    <property type="match status" value="1"/>
</dbReference>
<dbReference type="AlphaFoldDB" id="G9WRD2"/>
<dbReference type="PATRIC" id="fig|796944.3.peg.154"/>
<keyword evidence="2" id="KW-0786">Thiamine pyrophosphate</keyword>
<dbReference type="InterPro" id="IPR051818">
    <property type="entry name" value="TPP_dependent_decarboxylase"/>
</dbReference>
<feature type="coiled-coil region" evidence="4">
    <location>
        <begin position="131"/>
        <end position="158"/>
    </location>
</feature>